<dbReference type="InterPro" id="IPR036097">
    <property type="entry name" value="HisK_dim/P_sf"/>
</dbReference>
<evidence type="ECO:0000256" key="4">
    <source>
        <dbReference type="ARBA" id="ARBA00022679"/>
    </source>
</evidence>
<keyword evidence="7" id="KW-0067">ATP-binding</keyword>
<proteinExistence type="predicted"/>
<evidence type="ECO:0000256" key="3">
    <source>
        <dbReference type="ARBA" id="ARBA00022553"/>
    </source>
</evidence>
<dbReference type="InterPro" id="IPR003661">
    <property type="entry name" value="HisK_dim/P_dom"/>
</dbReference>
<evidence type="ECO:0000256" key="8">
    <source>
        <dbReference type="ARBA" id="ARBA00023012"/>
    </source>
</evidence>
<dbReference type="InterPro" id="IPR036890">
    <property type="entry name" value="HATPase_C_sf"/>
</dbReference>
<keyword evidence="13" id="KW-1185">Reference proteome</keyword>
<evidence type="ECO:0000259" key="11">
    <source>
        <dbReference type="PROSITE" id="PS50112"/>
    </source>
</evidence>
<dbReference type="PANTHER" id="PTHR43065">
    <property type="entry name" value="SENSOR HISTIDINE KINASE"/>
    <property type="match status" value="1"/>
</dbReference>
<dbReference type="PROSITE" id="PS50112">
    <property type="entry name" value="PAS"/>
    <property type="match status" value="1"/>
</dbReference>
<feature type="domain" description="PAS" evidence="11">
    <location>
        <begin position="37"/>
        <end position="82"/>
    </location>
</feature>
<dbReference type="Gene3D" id="1.10.287.130">
    <property type="match status" value="1"/>
</dbReference>
<dbReference type="AlphaFoldDB" id="A0A3G1KT34"/>
<feature type="transmembrane region" description="Helical" evidence="9">
    <location>
        <begin position="6"/>
        <end position="26"/>
    </location>
</feature>
<dbReference type="InterPro" id="IPR000014">
    <property type="entry name" value="PAS"/>
</dbReference>
<dbReference type="SMART" id="SM00091">
    <property type="entry name" value="PAS"/>
    <property type="match status" value="1"/>
</dbReference>
<evidence type="ECO:0000256" key="5">
    <source>
        <dbReference type="ARBA" id="ARBA00022741"/>
    </source>
</evidence>
<dbReference type="GO" id="GO:0006355">
    <property type="term" value="P:regulation of DNA-templated transcription"/>
    <property type="evidence" value="ECO:0007669"/>
    <property type="project" value="InterPro"/>
</dbReference>
<keyword evidence="8" id="KW-0902">Two-component regulatory system</keyword>
<keyword evidence="3" id="KW-0597">Phosphoprotein</keyword>
<dbReference type="PRINTS" id="PR00344">
    <property type="entry name" value="BCTRLSENSOR"/>
</dbReference>
<protein>
    <recommendedName>
        <fullName evidence="2">histidine kinase</fullName>
        <ecNumber evidence="2">2.7.13.3</ecNumber>
    </recommendedName>
</protein>
<comment type="catalytic activity">
    <reaction evidence="1">
        <text>ATP + protein L-histidine = ADP + protein N-phospho-L-histidine.</text>
        <dbReference type="EC" id="2.7.13.3"/>
    </reaction>
</comment>
<dbReference type="KEGG" id="fwa:DCMF_13070"/>
<keyword evidence="5" id="KW-0547">Nucleotide-binding</keyword>
<keyword evidence="9" id="KW-0812">Transmembrane</keyword>
<dbReference type="CDD" id="cd00082">
    <property type="entry name" value="HisKA"/>
    <property type="match status" value="1"/>
</dbReference>
<organism evidence="12 13">
    <name type="scientific">Formimonas warabiya</name>
    <dbReference type="NCBI Taxonomy" id="1761012"/>
    <lineage>
        <taxon>Bacteria</taxon>
        <taxon>Bacillati</taxon>
        <taxon>Bacillota</taxon>
        <taxon>Clostridia</taxon>
        <taxon>Eubacteriales</taxon>
        <taxon>Peptococcaceae</taxon>
        <taxon>Candidatus Formimonas</taxon>
    </lineage>
</organism>
<evidence type="ECO:0000256" key="1">
    <source>
        <dbReference type="ARBA" id="ARBA00000085"/>
    </source>
</evidence>
<accession>A0A3G1KT34</accession>
<dbReference type="InterPro" id="IPR003594">
    <property type="entry name" value="HATPase_dom"/>
</dbReference>
<dbReference type="CDD" id="cd00130">
    <property type="entry name" value="PAS"/>
    <property type="match status" value="1"/>
</dbReference>
<keyword evidence="9" id="KW-0472">Membrane</keyword>
<dbReference type="InterPro" id="IPR004358">
    <property type="entry name" value="Sig_transdc_His_kin-like_C"/>
</dbReference>
<evidence type="ECO:0000256" key="6">
    <source>
        <dbReference type="ARBA" id="ARBA00022777"/>
    </source>
</evidence>
<feature type="domain" description="Histidine kinase" evidence="10">
    <location>
        <begin position="179"/>
        <end position="388"/>
    </location>
</feature>
<dbReference type="Pfam" id="PF00512">
    <property type="entry name" value="HisKA"/>
    <property type="match status" value="1"/>
</dbReference>
<dbReference type="GO" id="GO:0000155">
    <property type="term" value="F:phosphorelay sensor kinase activity"/>
    <property type="evidence" value="ECO:0007669"/>
    <property type="project" value="InterPro"/>
</dbReference>
<dbReference type="Proteomes" id="UP000323521">
    <property type="component" value="Chromosome"/>
</dbReference>
<keyword evidence="4" id="KW-0808">Transferase</keyword>
<dbReference type="Pfam" id="PF02518">
    <property type="entry name" value="HATPase_c"/>
    <property type="match status" value="1"/>
</dbReference>
<dbReference type="NCBIfam" id="TIGR00229">
    <property type="entry name" value="sensory_box"/>
    <property type="match status" value="1"/>
</dbReference>
<dbReference type="RefSeq" id="WP_214659318.1">
    <property type="nucleotide sequence ID" value="NZ_CP017634.1"/>
</dbReference>
<dbReference type="PANTHER" id="PTHR43065:SF10">
    <property type="entry name" value="PEROXIDE STRESS-ACTIVATED HISTIDINE KINASE MAK3"/>
    <property type="match status" value="1"/>
</dbReference>
<dbReference type="SUPFAM" id="SSF55785">
    <property type="entry name" value="PYP-like sensor domain (PAS domain)"/>
    <property type="match status" value="1"/>
</dbReference>
<dbReference type="InterPro" id="IPR013767">
    <property type="entry name" value="PAS_fold"/>
</dbReference>
<evidence type="ECO:0000313" key="13">
    <source>
        <dbReference type="Proteomes" id="UP000323521"/>
    </source>
</evidence>
<sequence length="400" mass="44476">MVRSSYLTLLLVVFWGAVLLLLRYFISRYLTKREKRYRQCFSNVLNYVSLGMICADARGVITFVNAAAEEFLGIKRDQALGKHYQEIKHRKVILEHQHSLFSLMGDTLGRGISYDGVELAAVISGHPGTMKCSTFLLKAEGNKTAGVLLTFSDFTLSKLLEEQVQKNECLITVGQMAAGVAHEIRNPLQSVKGFAQLLQEKNRDNDEICTYTGIVISEIERVNTIIREFLQLARPAGIKFEKKDLNSLVRDVVLLVNSEAILRNVAIEEEYGMKMPLITLDASQIKQVLINLFSNALAAIPREGMIKVKTCYDFHFNEARIVISDTGVGMDRDTLEQIGQPFFTTKEEGTGLGLSVSFRIIRDHGGRIEVESTVGKGTTFTIILPGLAGMGPCLGKETCN</sequence>
<evidence type="ECO:0000256" key="2">
    <source>
        <dbReference type="ARBA" id="ARBA00012438"/>
    </source>
</evidence>
<dbReference type="Gene3D" id="3.30.565.10">
    <property type="entry name" value="Histidine kinase-like ATPase, C-terminal domain"/>
    <property type="match status" value="1"/>
</dbReference>
<evidence type="ECO:0000259" key="10">
    <source>
        <dbReference type="PROSITE" id="PS50109"/>
    </source>
</evidence>
<dbReference type="EMBL" id="CP017634">
    <property type="protein sequence ID" value="ATW25564.1"/>
    <property type="molecule type" value="Genomic_DNA"/>
</dbReference>
<dbReference type="EC" id="2.7.13.3" evidence="2"/>
<dbReference type="PROSITE" id="PS50109">
    <property type="entry name" value="HIS_KIN"/>
    <property type="match status" value="1"/>
</dbReference>
<dbReference type="SMART" id="SM00387">
    <property type="entry name" value="HATPase_c"/>
    <property type="match status" value="1"/>
</dbReference>
<keyword evidence="6" id="KW-0418">Kinase</keyword>
<evidence type="ECO:0000256" key="7">
    <source>
        <dbReference type="ARBA" id="ARBA00022840"/>
    </source>
</evidence>
<gene>
    <name evidence="12" type="ORF">DCMF_13070</name>
</gene>
<dbReference type="SUPFAM" id="SSF55874">
    <property type="entry name" value="ATPase domain of HSP90 chaperone/DNA topoisomerase II/histidine kinase"/>
    <property type="match status" value="1"/>
</dbReference>
<dbReference type="Gene3D" id="3.30.450.20">
    <property type="entry name" value="PAS domain"/>
    <property type="match status" value="1"/>
</dbReference>
<dbReference type="Pfam" id="PF00989">
    <property type="entry name" value="PAS"/>
    <property type="match status" value="1"/>
</dbReference>
<dbReference type="GO" id="GO:0005524">
    <property type="term" value="F:ATP binding"/>
    <property type="evidence" value="ECO:0007669"/>
    <property type="project" value="UniProtKB-KW"/>
</dbReference>
<dbReference type="SMART" id="SM00388">
    <property type="entry name" value="HisKA"/>
    <property type="match status" value="1"/>
</dbReference>
<dbReference type="InterPro" id="IPR035965">
    <property type="entry name" value="PAS-like_dom_sf"/>
</dbReference>
<dbReference type="InterPro" id="IPR005467">
    <property type="entry name" value="His_kinase_dom"/>
</dbReference>
<keyword evidence="9" id="KW-1133">Transmembrane helix</keyword>
<reference evidence="12 13" key="1">
    <citation type="submission" date="2016-10" db="EMBL/GenBank/DDBJ databases">
        <title>Complete Genome Sequence of Peptococcaceae strain DCMF.</title>
        <authorList>
            <person name="Edwards R.J."/>
            <person name="Holland S.I."/>
            <person name="Deshpande N.P."/>
            <person name="Wong Y.K."/>
            <person name="Ertan H."/>
            <person name="Manefield M."/>
            <person name="Russell T.L."/>
            <person name="Lee M.J."/>
        </authorList>
    </citation>
    <scope>NUCLEOTIDE SEQUENCE [LARGE SCALE GENOMIC DNA]</scope>
    <source>
        <strain evidence="12 13">DCMF</strain>
    </source>
</reference>
<name>A0A3G1KT34_FORW1</name>
<evidence type="ECO:0000313" key="12">
    <source>
        <dbReference type="EMBL" id="ATW25564.1"/>
    </source>
</evidence>
<dbReference type="SUPFAM" id="SSF47384">
    <property type="entry name" value="Homodimeric domain of signal transducing histidine kinase"/>
    <property type="match status" value="1"/>
</dbReference>
<evidence type="ECO:0000256" key="9">
    <source>
        <dbReference type="SAM" id="Phobius"/>
    </source>
</evidence>